<dbReference type="OrthoDB" id="2970005at2"/>
<evidence type="ECO:0000256" key="1">
    <source>
        <dbReference type="SAM" id="Phobius"/>
    </source>
</evidence>
<comment type="caution">
    <text evidence="2">The sequence shown here is derived from an EMBL/GenBank/DDBJ whole genome shotgun (WGS) entry which is preliminary data.</text>
</comment>
<keyword evidence="1" id="KW-0472">Membrane</keyword>
<reference evidence="3" key="2">
    <citation type="submission" date="2014-05" db="EMBL/GenBank/DDBJ databases">
        <title>Draft genome sequence of Virgibacillus massiliensis Vm-5.</title>
        <authorList>
            <person name="Khelaifia S."/>
            <person name="Croce O."/>
            <person name="Lagier J.C."/>
            <person name="Raoult D."/>
        </authorList>
    </citation>
    <scope>NUCLEOTIDE SEQUENCE [LARGE SCALE GENOMIC DNA]</scope>
    <source>
        <strain evidence="3">Vm-5</strain>
    </source>
</reference>
<evidence type="ECO:0000313" key="2">
    <source>
        <dbReference type="EMBL" id="CDQ39956.1"/>
    </source>
</evidence>
<keyword evidence="1" id="KW-1133">Transmembrane helix</keyword>
<organism evidence="2 3">
    <name type="scientific">Virgibacillus massiliensis</name>
    <dbReference type="NCBI Taxonomy" id="1462526"/>
    <lineage>
        <taxon>Bacteria</taxon>
        <taxon>Bacillati</taxon>
        <taxon>Bacillota</taxon>
        <taxon>Bacilli</taxon>
        <taxon>Bacillales</taxon>
        <taxon>Bacillaceae</taxon>
        <taxon>Virgibacillus</taxon>
    </lineage>
</organism>
<name>A0A024QDE0_9BACI</name>
<dbReference type="Proteomes" id="UP000028875">
    <property type="component" value="Unassembled WGS sequence"/>
</dbReference>
<gene>
    <name evidence="2" type="ORF">BN990_02274</name>
</gene>
<dbReference type="STRING" id="1462526.BN990_02274"/>
<accession>A0A024QDE0</accession>
<reference evidence="2 3" key="1">
    <citation type="submission" date="2014-03" db="EMBL/GenBank/DDBJ databases">
        <authorList>
            <person name="Urmite Genomes U."/>
        </authorList>
    </citation>
    <scope>NUCLEOTIDE SEQUENCE [LARGE SCALE GENOMIC DNA]</scope>
    <source>
        <strain evidence="2 3">Vm-5</strain>
    </source>
</reference>
<keyword evidence="3" id="KW-1185">Reference proteome</keyword>
<dbReference type="EMBL" id="CCDP010000001">
    <property type="protein sequence ID" value="CDQ39956.1"/>
    <property type="molecule type" value="Genomic_DNA"/>
</dbReference>
<feature type="transmembrane region" description="Helical" evidence="1">
    <location>
        <begin position="12"/>
        <end position="31"/>
    </location>
</feature>
<dbReference type="RefSeq" id="WP_038244058.1">
    <property type="nucleotide sequence ID" value="NZ_BNER01000002.1"/>
</dbReference>
<dbReference type="AlphaFoldDB" id="A0A024QDE0"/>
<sequence>MSLPRETSAHKDFIKHITLFIVIHIIINMLLRTGTESMPQFFSSIQQSILEGEIWFYQEQTGIFITFIWFVILIGQGFYVFFIKNTIKQEGNDW</sequence>
<protein>
    <submittedName>
        <fullName evidence="2">Uncharacterized protein</fullName>
    </submittedName>
</protein>
<proteinExistence type="predicted"/>
<evidence type="ECO:0000313" key="3">
    <source>
        <dbReference type="Proteomes" id="UP000028875"/>
    </source>
</evidence>
<feature type="transmembrane region" description="Helical" evidence="1">
    <location>
        <begin position="63"/>
        <end position="82"/>
    </location>
</feature>
<keyword evidence="1" id="KW-0812">Transmembrane</keyword>